<accession>A0A6G7ZPT1</accession>
<evidence type="ECO:0000256" key="1">
    <source>
        <dbReference type="SAM" id="SignalP"/>
    </source>
</evidence>
<keyword evidence="1" id="KW-0732">Signal</keyword>
<organism evidence="2 3">
    <name type="scientific">Sphingomonas sinipercae</name>
    <dbReference type="NCBI Taxonomy" id="2714944"/>
    <lineage>
        <taxon>Bacteria</taxon>
        <taxon>Pseudomonadati</taxon>
        <taxon>Pseudomonadota</taxon>
        <taxon>Alphaproteobacteria</taxon>
        <taxon>Sphingomonadales</taxon>
        <taxon>Sphingomonadaceae</taxon>
        <taxon>Sphingomonas</taxon>
    </lineage>
</organism>
<dbReference type="RefSeq" id="WP_166095443.1">
    <property type="nucleotide sequence ID" value="NZ_CP049871.1"/>
</dbReference>
<name>A0A6G7ZPT1_9SPHN</name>
<sequence>MIRALAVFGLVAMMSPSAANAQWLTQDGDEATDSSGNRTYTTPGGAEVVAAKLLAGMRLEQRQRDLCWELGCLVIVNASKVHQVEGFYVGEQRRGRASWSQNQFGKPLLPRRATFRFKMNGRDCERPVRFVFRDSRTRERIEVLDRVNFCPTPHVDSLLKLNVFRPNVIIE</sequence>
<evidence type="ECO:0000313" key="3">
    <source>
        <dbReference type="Proteomes" id="UP000502502"/>
    </source>
</evidence>
<protein>
    <submittedName>
        <fullName evidence="2">Uncharacterized protein</fullName>
    </submittedName>
</protein>
<dbReference type="Proteomes" id="UP000502502">
    <property type="component" value="Chromosome"/>
</dbReference>
<dbReference type="AlphaFoldDB" id="A0A6G7ZPT1"/>
<feature type="signal peptide" evidence="1">
    <location>
        <begin position="1"/>
        <end position="21"/>
    </location>
</feature>
<feature type="chain" id="PRO_5026076428" evidence="1">
    <location>
        <begin position="22"/>
        <end position="171"/>
    </location>
</feature>
<gene>
    <name evidence="2" type="ORF">G7078_09575</name>
</gene>
<dbReference type="KEGG" id="ssin:G7078_09575"/>
<evidence type="ECO:0000313" key="2">
    <source>
        <dbReference type="EMBL" id="QIL02997.1"/>
    </source>
</evidence>
<proteinExistence type="predicted"/>
<dbReference type="EMBL" id="CP049871">
    <property type="protein sequence ID" value="QIL02997.1"/>
    <property type="molecule type" value="Genomic_DNA"/>
</dbReference>
<reference evidence="2 3" key="1">
    <citation type="submission" date="2020-03" db="EMBL/GenBank/DDBJ databases">
        <title>Sphingomonas sp. nov., isolated from fish.</title>
        <authorList>
            <person name="Hyun D.-W."/>
            <person name="Bae J.-W."/>
        </authorList>
    </citation>
    <scope>NUCLEOTIDE SEQUENCE [LARGE SCALE GENOMIC DNA]</scope>
    <source>
        <strain evidence="2 3">HDW15C</strain>
    </source>
</reference>
<keyword evidence="3" id="KW-1185">Reference proteome</keyword>